<accession>U2QND3</accession>
<dbReference type="EMBL" id="ACVN02000145">
    <property type="protein sequence ID" value="ERK57991.1"/>
    <property type="molecule type" value="Genomic_DNA"/>
</dbReference>
<sequence>MLAGFRPRTRLPRRLRLGAAVDRLVHRSGTAAHRALPSGRPQPSRTAPRRTTDGRAARSCFGKASLIHARTRRPGPQRSVSGVPQASRPRRGR</sequence>
<comment type="caution">
    <text evidence="2">The sequence shown here is derived from an EMBL/GenBank/DDBJ whole genome shotgun (WGS) entry which is preliminary data.</text>
</comment>
<gene>
    <name evidence="2" type="ORF">HMPREF0682_2874</name>
</gene>
<feature type="region of interest" description="Disordered" evidence="1">
    <location>
        <begin position="25"/>
        <end position="93"/>
    </location>
</feature>
<dbReference type="Proteomes" id="UP000017052">
    <property type="component" value="Unassembled WGS sequence"/>
</dbReference>
<name>U2QND3_9ACTN</name>
<dbReference type="AlphaFoldDB" id="U2QND3"/>
<protein>
    <submittedName>
        <fullName evidence="2">Uncharacterized protein</fullName>
    </submittedName>
</protein>
<evidence type="ECO:0000256" key="1">
    <source>
        <dbReference type="SAM" id="MobiDB-lite"/>
    </source>
</evidence>
<reference evidence="2" key="1">
    <citation type="submission" date="2013-08" db="EMBL/GenBank/DDBJ databases">
        <authorList>
            <person name="Durkin A.S."/>
            <person name="Haft D.R."/>
            <person name="McCorrison J."/>
            <person name="Torralba M."/>
            <person name="Gillis M."/>
            <person name="Haft D.H."/>
            <person name="Methe B."/>
            <person name="Sutton G."/>
            <person name="Nelson K.E."/>
        </authorList>
    </citation>
    <scope>NUCLEOTIDE SEQUENCE [LARGE SCALE GENOMIC DNA]</scope>
    <source>
        <strain evidence="2">F0233</strain>
    </source>
</reference>
<evidence type="ECO:0000313" key="3">
    <source>
        <dbReference type="Proteomes" id="UP000017052"/>
    </source>
</evidence>
<proteinExistence type="predicted"/>
<keyword evidence="3" id="KW-1185">Reference proteome</keyword>
<organism evidence="2 3">
    <name type="scientific">Propionibacterium acidifaciens F0233</name>
    <dbReference type="NCBI Taxonomy" id="553198"/>
    <lineage>
        <taxon>Bacteria</taxon>
        <taxon>Bacillati</taxon>
        <taxon>Actinomycetota</taxon>
        <taxon>Actinomycetes</taxon>
        <taxon>Propionibacteriales</taxon>
        <taxon>Propionibacteriaceae</taxon>
        <taxon>Propionibacterium</taxon>
    </lineage>
</organism>
<evidence type="ECO:0000313" key="2">
    <source>
        <dbReference type="EMBL" id="ERK57991.1"/>
    </source>
</evidence>